<protein>
    <submittedName>
        <fullName evidence="4">Short chain dehydrogenase citE</fullName>
    </submittedName>
</protein>
<organism evidence="4 5">
    <name type="scientific">Lachnellula arida</name>
    <dbReference type="NCBI Taxonomy" id="1316785"/>
    <lineage>
        <taxon>Eukaryota</taxon>
        <taxon>Fungi</taxon>
        <taxon>Dikarya</taxon>
        <taxon>Ascomycota</taxon>
        <taxon>Pezizomycotina</taxon>
        <taxon>Leotiomycetes</taxon>
        <taxon>Helotiales</taxon>
        <taxon>Lachnaceae</taxon>
        <taxon>Lachnellula</taxon>
    </lineage>
</organism>
<evidence type="ECO:0000313" key="4">
    <source>
        <dbReference type="EMBL" id="TVY15376.1"/>
    </source>
</evidence>
<dbReference type="GO" id="GO:0016616">
    <property type="term" value="F:oxidoreductase activity, acting on the CH-OH group of donors, NAD or NADP as acceptor"/>
    <property type="evidence" value="ECO:0007669"/>
    <property type="project" value="TreeGrafter"/>
</dbReference>
<comment type="similarity">
    <text evidence="1 3">Belongs to the short-chain dehydrogenases/reductases (SDR) family.</text>
</comment>
<dbReference type="Pfam" id="PF00106">
    <property type="entry name" value="adh_short"/>
    <property type="match status" value="1"/>
</dbReference>
<name>A0A8T9B7F9_9HELO</name>
<sequence length="296" mass="31786">MAALPPHIGLNFTSTIHKDINPSTDPTKSDLSQPSKVVLITGAGRGIGRSIALQYAAANVATVIICARTASELDEVEQAIHGINSSVQVRKLPLDVSNDAAVAAAATKVRSEQGRLDVLVNNAGASDDWAPISEGDVKAYWNTWTVNFKGTYLMLHGFLPLLVDTAEAKKTLVDVVNITSIGAHVIIPGASAYQTSKFAVLRLTEFVQAEYGGRGVNCVAVHPGGVLTEMSARIEAIRPSLTDTPDLCAGFVVWFTKGQRSWLCGRYLSSAWDVDELVAKRDEIVQGEKLKMRMVV</sequence>
<dbReference type="CDD" id="cd05233">
    <property type="entry name" value="SDR_c"/>
    <property type="match status" value="1"/>
</dbReference>
<dbReference type="EMBL" id="QGMF01000512">
    <property type="protein sequence ID" value="TVY15376.1"/>
    <property type="molecule type" value="Genomic_DNA"/>
</dbReference>
<dbReference type="PANTHER" id="PTHR42760">
    <property type="entry name" value="SHORT-CHAIN DEHYDROGENASES/REDUCTASES FAMILY MEMBER"/>
    <property type="match status" value="1"/>
</dbReference>
<dbReference type="Proteomes" id="UP000469559">
    <property type="component" value="Unassembled WGS sequence"/>
</dbReference>
<accession>A0A8T9B7F9</accession>
<reference evidence="4 5" key="1">
    <citation type="submission" date="2018-05" db="EMBL/GenBank/DDBJ databases">
        <title>Whole genome sequencing for identification of molecular markers to develop diagnostic detection tools for the regulated plant pathogen Lachnellula willkommii.</title>
        <authorList>
            <person name="Giroux E."/>
            <person name="Bilodeau G."/>
        </authorList>
    </citation>
    <scope>NUCLEOTIDE SEQUENCE [LARGE SCALE GENOMIC DNA]</scope>
    <source>
        <strain evidence="4 5">CBS 203.66</strain>
    </source>
</reference>
<proteinExistence type="inferred from homology"/>
<dbReference type="InterPro" id="IPR002347">
    <property type="entry name" value="SDR_fam"/>
</dbReference>
<dbReference type="OrthoDB" id="1933717at2759"/>
<evidence type="ECO:0000256" key="1">
    <source>
        <dbReference type="ARBA" id="ARBA00006484"/>
    </source>
</evidence>
<dbReference type="PRINTS" id="PR00081">
    <property type="entry name" value="GDHRDH"/>
</dbReference>
<dbReference type="PRINTS" id="PR00080">
    <property type="entry name" value="SDRFAMILY"/>
</dbReference>
<dbReference type="SUPFAM" id="SSF51735">
    <property type="entry name" value="NAD(P)-binding Rossmann-fold domains"/>
    <property type="match status" value="1"/>
</dbReference>
<keyword evidence="2" id="KW-0560">Oxidoreductase</keyword>
<evidence type="ECO:0000256" key="2">
    <source>
        <dbReference type="ARBA" id="ARBA00023002"/>
    </source>
</evidence>
<dbReference type="AlphaFoldDB" id="A0A8T9B7F9"/>
<evidence type="ECO:0000256" key="3">
    <source>
        <dbReference type="RuleBase" id="RU000363"/>
    </source>
</evidence>
<evidence type="ECO:0000313" key="5">
    <source>
        <dbReference type="Proteomes" id="UP000469559"/>
    </source>
</evidence>
<comment type="caution">
    <text evidence="4">The sequence shown here is derived from an EMBL/GenBank/DDBJ whole genome shotgun (WGS) entry which is preliminary data.</text>
</comment>
<dbReference type="InterPro" id="IPR036291">
    <property type="entry name" value="NAD(P)-bd_dom_sf"/>
</dbReference>
<gene>
    <name evidence="4" type="primary">citE_8</name>
    <name evidence="4" type="ORF">LARI1_G006785</name>
</gene>
<dbReference type="Gene3D" id="3.40.50.720">
    <property type="entry name" value="NAD(P)-binding Rossmann-like Domain"/>
    <property type="match status" value="1"/>
</dbReference>
<keyword evidence="5" id="KW-1185">Reference proteome</keyword>
<dbReference type="PANTHER" id="PTHR42760:SF37">
    <property type="entry name" value="CLAVALDEHYDE DEHYDROGENASE"/>
    <property type="match status" value="1"/>
</dbReference>